<comment type="caution">
    <text evidence="2">The sequence shown here is derived from an EMBL/GenBank/DDBJ whole genome shotgun (WGS) entry which is preliminary data.</text>
</comment>
<dbReference type="SUPFAM" id="SSF50630">
    <property type="entry name" value="Acid proteases"/>
    <property type="match status" value="1"/>
</dbReference>
<evidence type="ECO:0000256" key="1">
    <source>
        <dbReference type="SAM" id="MobiDB-lite"/>
    </source>
</evidence>
<reference evidence="2 3" key="1">
    <citation type="submission" date="2019-08" db="EMBL/GenBank/DDBJ databases">
        <title>Draft genome sequences of two oriental melons (Cucumis melo L. var makuwa).</title>
        <authorList>
            <person name="Kwon S.-Y."/>
        </authorList>
    </citation>
    <scope>NUCLEOTIDE SEQUENCE [LARGE SCALE GENOMIC DNA]</scope>
    <source>
        <strain evidence="3">cv. Chang Bougi</strain>
        <tissue evidence="2">Leaf</tissue>
    </source>
</reference>
<feature type="region of interest" description="Disordered" evidence="1">
    <location>
        <begin position="185"/>
        <end position="211"/>
    </location>
</feature>
<proteinExistence type="predicted"/>
<dbReference type="Pfam" id="PF08284">
    <property type="entry name" value="RVP_2"/>
    <property type="match status" value="1"/>
</dbReference>
<evidence type="ECO:0000313" key="2">
    <source>
        <dbReference type="EMBL" id="TYK00331.1"/>
    </source>
</evidence>
<sequence>MYQFCGGLTNLRTIKVKGKIKDETVIVLIDYGATHNFISEKLIHSLNLPTRDTSNYGVIIGLGAATKGKGICGKVELMVRDWKISDSFLPIELGGADGILGMQWLQSLGMNEVDRKNLIMIFQHKGRKAVIKEDPSLPKGRVSVEKLPPHEATWENWDDYAQQFLDFHLEDKVILEEECNVRNTDTEGQRHMKEKRRGSLHWYKSQDQKPL</sequence>
<dbReference type="Gene3D" id="2.40.70.10">
    <property type="entry name" value="Acid Proteases"/>
    <property type="match status" value="1"/>
</dbReference>
<dbReference type="InterPro" id="IPR021109">
    <property type="entry name" value="Peptidase_aspartic_dom_sf"/>
</dbReference>
<name>A0A5D3BKJ2_CUCMM</name>
<dbReference type="CDD" id="cd00303">
    <property type="entry name" value="retropepsin_like"/>
    <property type="match status" value="1"/>
</dbReference>
<protein>
    <submittedName>
        <fullName evidence="2">Ty3-gypsy retroelement transposase</fullName>
    </submittedName>
</protein>
<dbReference type="AlphaFoldDB" id="A0A5D3BKJ2"/>
<dbReference type="EMBL" id="SSTD01016869">
    <property type="protein sequence ID" value="TYK00331.1"/>
    <property type="molecule type" value="Genomic_DNA"/>
</dbReference>
<evidence type="ECO:0000313" key="3">
    <source>
        <dbReference type="Proteomes" id="UP000321947"/>
    </source>
</evidence>
<organism evidence="2 3">
    <name type="scientific">Cucumis melo var. makuwa</name>
    <name type="common">Oriental melon</name>
    <dbReference type="NCBI Taxonomy" id="1194695"/>
    <lineage>
        <taxon>Eukaryota</taxon>
        <taxon>Viridiplantae</taxon>
        <taxon>Streptophyta</taxon>
        <taxon>Embryophyta</taxon>
        <taxon>Tracheophyta</taxon>
        <taxon>Spermatophyta</taxon>
        <taxon>Magnoliopsida</taxon>
        <taxon>eudicotyledons</taxon>
        <taxon>Gunneridae</taxon>
        <taxon>Pentapetalae</taxon>
        <taxon>rosids</taxon>
        <taxon>fabids</taxon>
        <taxon>Cucurbitales</taxon>
        <taxon>Cucurbitaceae</taxon>
        <taxon>Benincaseae</taxon>
        <taxon>Cucumis</taxon>
    </lineage>
</organism>
<gene>
    <name evidence="2" type="ORF">E5676_scaffold1923G00090</name>
</gene>
<accession>A0A5D3BKJ2</accession>
<dbReference type="Proteomes" id="UP000321947">
    <property type="component" value="Unassembled WGS sequence"/>
</dbReference>